<comment type="pathway">
    <text evidence="6">Protein modification; protein ubiquitination.</text>
</comment>
<dbReference type="InterPro" id="IPR013956">
    <property type="entry name" value="E3_ubiquit_lig_Bre1"/>
</dbReference>
<dbReference type="Gene3D" id="3.30.40.10">
    <property type="entry name" value="Zinc/RING finger domain, C3HC4 (zinc finger)"/>
    <property type="match status" value="1"/>
</dbReference>
<keyword evidence="3 6" id="KW-0863">Zinc-finger</keyword>
<evidence type="ECO:0000256" key="3">
    <source>
        <dbReference type="ARBA" id="ARBA00022771"/>
    </source>
</evidence>
<keyword evidence="6" id="KW-0833">Ubl conjugation pathway</keyword>
<dbReference type="PaxDb" id="3880-AES70669"/>
<keyword evidence="6" id="KW-0156">Chromatin regulator</keyword>
<dbReference type="EnsemblPlants" id="AES70669">
    <property type="protein sequence ID" value="AES70669"/>
    <property type="gene ID" value="MTR_3g060950"/>
</dbReference>
<dbReference type="HOGENOM" id="CLU_1268574_0_0_1"/>
<reference evidence="8 10" key="2">
    <citation type="journal article" date="2014" name="BMC Genomics">
        <title>An improved genome release (version Mt4.0) for the model legume Medicago truncatula.</title>
        <authorList>
            <person name="Tang H."/>
            <person name="Krishnakumar V."/>
            <person name="Bidwell S."/>
            <person name="Rosen B."/>
            <person name="Chan A."/>
            <person name="Zhou S."/>
            <person name="Gentzbittel L."/>
            <person name="Childs K.L."/>
            <person name="Yandell M."/>
            <person name="Gundlach H."/>
            <person name="Mayer K.F."/>
            <person name="Schwartz D.C."/>
            <person name="Town C.D."/>
        </authorList>
    </citation>
    <scope>GENOME REANNOTATION</scope>
    <source>
        <strain evidence="9 10">cv. Jemalong A17</strain>
    </source>
</reference>
<evidence type="ECO:0000313" key="10">
    <source>
        <dbReference type="Proteomes" id="UP000002051"/>
    </source>
</evidence>
<dbReference type="GO" id="GO:0016567">
    <property type="term" value="P:protein ubiquitination"/>
    <property type="evidence" value="ECO:0007669"/>
    <property type="project" value="UniProtKB-UniRule"/>
</dbReference>
<dbReference type="GO" id="GO:0005634">
    <property type="term" value="C:nucleus"/>
    <property type="evidence" value="ECO:0007669"/>
    <property type="project" value="UniProtKB-SubCell"/>
</dbReference>
<comment type="similarity">
    <text evidence="6">Belongs to the BRE1 family.</text>
</comment>
<keyword evidence="10" id="KW-1185">Reference proteome</keyword>
<dbReference type="SUPFAM" id="SSF57850">
    <property type="entry name" value="RING/U-box"/>
    <property type="match status" value="1"/>
</dbReference>
<accession>G7IY55</accession>
<evidence type="ECO:0000256" key="7">
    <source>
        <dbReference type="SAM" id="Coils"/>
    </source>
</evidence>
<sequence>MISLLASRGRHKVQSQLLRSFCRASFSPSSLRFIGSFVLKRTSELKSLANKCAEQVLGMKTSKTLIERIISNTKCTQDEKHLAAALEFSRWELSDAEKELKLLMSVASASEKDLDSKRSSQKKLEEELMNVNNQIAELNSETGETVVQQLEEEEEIRVCKNMIKCTVFSDRPKEVVILKCYHLFCNPCIQRNFELCQRMSCQRNSIWTDSMKHGHSSN</sequence>
<evidence type="ECO:0000256" key="4">
    <source>
        <dbReference type="ARBA" id="ARBA00022833"/>
    </source>
</evidence>
<dbReference type="PROSITE" id="PS00518">
    <property type="entry name" value="ZF_RING_1"/>
    <property type="match status" value="1"/>
</dbReference>
<dbReference type="STRING" id="3880.G7IY55"/>
<dbReference type="InterPro" id="IPR013083">
    <property type="entry name" value="Znf_RING/FYVE/PHD"/>
</dbReference>
<keyword evidence="4 6" id="KW-0862">Zinc</keyword>
<dbReference type="EC" id="2.3.2.27" evidence="6"/>
<evidence type="ECO:0000256" key="2">
    <source>
        <dbReference type="ARBA" id="ARBA00022723"/>
    </source>
</evidence>
<dbReference type="GO" id="GO:0061630">
    <property type="term" value="F:ubiquitin protein ligase activity"/>
    <property type="evidence" value="ECO:0007669"/>
    <property type="project" value="UniProtKB-EC"/>
</dbReference>
<dbReference type="PANTHER" id="PTHR23163:SF8">
    <property type="entry name" value="E3 UBIQUITIN-PROTEIN LIGASE BRE1-LIKE 2"/>
    <property type="match status" value="1"/>
</dbReference>
<dbReference type="PANTHER" id="PTHR23163">
    <property type="entry name" value="RING FINGER PROTEIN-RELATED"/>
    <property type="match status" value="1"/>
</dbReference>
<comment type="catalytic activity">
    <reaction evidence="6">
        <text>S-ubiquitinyl-[E2 ubiquitin-conjugating enzyme]-L-cysteine + [acceptor protein]-L-lysine = [E2 ubiquitin-conjugating enzyme]-L-cysteine + N(6)-ubiquitinyl-[acceptor protein]-L-lysine.</text>
        <dbReference type="EC" id="2.3.2.27"/>
    </reaction>
</comment>
<evidence type="ECO:0000313" key="9">
    <source>
        <dbReference type="EnsemblPlants" id="AES70669"/>
    </source>
</evidence>
<keyword evidence="6 7" id="KW-0175">Coiled coil</keyword>
<dbReference type="GO" id="GO:0008270">
    <property type="term" value="F:zinc ion binding"/>
    <property type="evidence" value="ECO:0007669"/>
    <property type="project" value="UniProtKB-KW"/>
</dbReference>
<organism evidence="8 10">
    <name type="scientific">Medicago truncatula</name>
    <name type="common">Barrel medic</name>
    <name type="synonym">Medicago tribuloides</name>
    <dbReference type="NCBI Taxonomy" id="3880"/>
    <lineage>
        <taxon>Eukaryota</taxon>
        <taxon>Viridiplantae</taxon>
        <taxon>Streptophyta</taxon>
        <taxon>Embryophyta</taxon>
        <taxon>Tracheophyta</taxon>
        <taxon>Spermatophyta</taxon>
        <taxon>Magnoliopsida</taxon>
        <taxon>eudicotyledons</taxon>
        <taxon>Gunneridae</taxon>
        <taxon>Pentapetalae</taxon>
        <taxon>rosids</taxon>
        <taxon>fabids</taxon>
        <taxon>Fabales</taxon>
        <taxon>Fabaceae</taxon>
        <taxon>Papilionoideae</taxon>
        <taxon>50 kb inversion clade</taxon>
        <taxon>NPAAA clade</taxon>
        <taxon>Hologalegina</taxon>
        <taxon>IRL clade</taxon>
        <taxon>Trifolieae</taxon>
        <taxon>Medicago</taxon>
    </lineage>
</organism>
<keyword evidence="6" id="KW-0808">Transferase</keyword>
<feature type="coiled-coil region" evidence="7">
    <location>
        <begin position="107"/>
        <end position="141"/>
    </location>
</feature>
<dbReference type="AlphaFoldDB" id="G7IY55"/>
<gene>
    <name evidence="8" type="ordered locus">MTR_3g060950</name>
</gene>
<protein>
    <recommendedName>
        <fullName evidence="6">E3 ubiquitin protein ligase</fullName>
        <ecNumber evidence="6">2.3.2.27</ecNumber>
    </recommendedName>
</protein>
<name>G7IY55_MEDTR</name>
<evidence type="ECO:0000256" key="6">
    <source>
        <dbReference type="RuleBase" id="RU365038"/>
    </source>
</evidence>
<comment type="subcellular location">
    <subcellularLocation>
        <location evidence="1 6">Nucleus</location>
    </subcellularLocation>
</comment>
<dbReference type="eggNOG" id="KOG0978">
    <property type="taxonomic scope" value="Eukaryota"/>
</dbReference>
<reference evidence="8 10" key="1">
    <citation type="journal article" date="2011" name="Nature">
        <title>The Medicago genome provides insight into the evolution of rhizobial symbioses.</title>
        <authorList>
            <person name="Young N.D."/>
            <person name="Debelle F."/>
            <person name="Oldroyd G.E."/>
            <person name="Geurts R."/>
            <person name="Cannon S.B."/>
            <person name="Udvardi M.K."/>
            <person name="Benedito V.A."/>
            <person name="Mayer K.F."/>
            <person name="Gouzy J."/>
            <person name="Schoof H."/>
            <person name="Van de Peer Y."/>
            <person name="Proost S."/>
            <person name="Cook D.R."/>
            <person name="Meyers B.C."/>
            <person name="Spannagl M."/>
            <person name="Cheung F."/>
            <person name="De Mita S."/>
            <person name="Krishnakumar V."/>
            <person name="Gundlach H."/>
            <person name="Zhou S."/>
            <person name="Mudge J."/>
            <person name="Bharti A.K."/>
            <person name="Murray J.D."/>
            <person name="Naoumkina M.A."/>
            <person name="Rosen B."/>
            <person name="Silverstein K.A."/>
            <person name="Tang H."/>
            <person name="Rombauts S."/>
            <person name="Zhao P.X."/>
            <person name="Zhou P."/>
            <person name="Barbe V."/>
            <person name="Bardou P."/>
            <person name="Bechner M."/>
            <person name="Bellec A."/>
            <person name="Berger A."/>
            <person name="Berges H."/>
            <person name="Bidwell S."/>
            <person name="Bisseling T."/>
            <person name="Choisne N."/>
            <person name="Couloux A."/>
            <person name="Denny R."/>
            <person name="Deshpande S."/>
            <person name="Dai X."/>
            <person name="Doyle J.J."/>
            <person name="Dudez A.M."/>
            <person name="Farmer A.D."/>
            <person name="Fouteau S."/>
            <person name="Franken C."/>
            <person name="Gibelin C."/>
            <person name="Gish J."/>
            <person name="Goldstein S."/>
            <person name="Gonzalez A.J."/>
            <person name="Green P.J."/>
            <person name="Hallab A."/>
            <person name="Hartog M."/>
            <person name="Hua A."/>
            <person name="Humphray S.J."/>
            <person name="Jeong D.H."/>
            <person name="Jing Y."/>
            <person name="Jocker A."/>
            <person name="Kenton S.M."/>
            <person name="Kim D.J."/>
            <person name="Klee K."/>
            <person name="Lai H."/>
            <person name="Lang C."/>
            <person name="Lin S."/>
            <person name="Macmil S.L."/>
            <person name="Magdelenat G."/>
            <person name="Matthews L."/>
            <person name="McCorrison J."/>
            <person name="Monaghan E.L."/>
            <person name="Mun J.H."/>
            <person name="Najar F.Z."/>
            <person name="Nicholson C."/>
            <person name="Noirot C."/>
            <person name="O'Bleness M."/>
            <person name="Paule C.R."/>
            <person name="Poulain J."/>
            <person name="Prion F."/>
            <person name="Qin B."/>
            <person name="Qu C."/>
            <person name="Retzel E.F."/>
            <person name="Riddle C."/>
            <person name="Sallet E."/>
            <person name="Samain S."/>
            <person name="Samson N."/>
            <person name="Sanders I."/>
            <person name="Saurat O."/>
            <person name="Scarpelli C."/>
            <person name="Schiex T."/>
            <person name="Segurens B."/>
            <person name="Severin A.J."/>
            <person name="Sherrier D.J."/>
            <person name="Shi R."/>
            <person name="Sims S."/>
            <person name="Singer S.R."/>
            <person name="Sinharoy S."/>
            <person name="Sterck L."/>
            <person name="Viollet A."/>
            <person name="Wang B.B."/>
            <person name="Wang K."/>
            <person name="Wang M."/>
            <person name="Wang X."/>
            <person name="Warfsmann J."/>
            <person name="Weissenbach J."/>
            <person name="White D.D."/>
            <person name="White J.D."/>
            <person name="Wiley G.B."/>
            <person name="Wincker P."/>
            <person name="Xing Y."/>
            <person name="Yang L."/>
            <person name="Yao Z."/>
            <person name="Ying F."/>
            <person name="Zhai J."/>
            <person name="Zhou L."/>
            <person name="Zuber A."/>
            <person name="Denarie J."/>
            <person name="Dixon R.A."/>
            <person name="May G.D."/>
            <person name="Schwartz D.C."/>
            <person name="Rogers J."/>
            <person name="Quetier F."/>
            <person name="Town C.D."/>
            <person name="Roe B.A."/>
        </authorList>
    </citation>
    <scope>NUCLEOTIDE SEQUENCE [LARGE SCALE GENOMIC DNA]</scope>
    <source>
        <strain evidence="8">A17</strain>
        <strain evidence="9 10">cv. Jemalong A17</strain>
    </source>
</reference>
<evidence type="ECO:0000313" key="8">
    <source>
        <dbReference type="EMBL" id="AES70669.1"/>
    </source>
</evidence>
<keyword evidence="2 6" id="KW-0479">Metal-binding</keyword>
<reference evidence="9" key="3">
    <citation type="submission" date="2015-04" db="UniProtKB">
        <authorList>
            <consortium name="EnsemblPlants"/>
        </authorList>
    </citation>
    <scope>IDENTIFICATION</scope>
    <source>
        <strain evidence="9">cv. Jemalong A17</strain>
    </source>
</reference>
<evidence type="ECO:0000256" key="5">
    <source>
        <dbReference type="ARBA" id="ARBA00023242"/>
    </source>
</evidence>
<dbReference type="GO" id="GO:0006325">
    <property type="term" value="P:chromatin organization"/>
    <property type="evidence" value="ECO:0007669"/>
    <property type="project" value="UniProtKB-KW"/>
</dbReference>
<dbReference type="InterPro" id="IPR017907">
    <property type="entry name" value="Znf_RING_CS"/>
</dbReference>
<keyword evidence="5 6" id="KW-0539">Nucleus</keyword>
<proteinExistence type="inferred from homology"/>
<evidence type="ECO:0000256" key="1">
    <source>
        <dbReference type="ARBA" id="ARBA00004123"/>
    </source>
</evidence>
<dbReference type="EMBL" id="CM001219">
    <property type="protein sequence ID" value="AES70669.1"/>
    <property type="molecule type" value="Genomic_DNA"/>
</dbReference>
<dbReference type="Proteomes" id="UP000002051">
    <property type="component" value="Chromosome 3"/>
</dbReference>
<dbReference type="UniPathway" id="UPA00143"/>